<accession>A0A934W9T0</accession>
<protein>
    <submittedName>
        <fullName evidence="4">IS110 family transposase</fullName>
    </submittedName>
</protein>
<feature type="domain" description="Transposase IS116/IS110/IS902 C-terminal" evidence="3">
    <location>
        <begin position="211"/>
        <end position="287"/>
    </location>
</feature>
<evidence type="ECO:0000313" key="5">
    <source>
        <dbReference type="Proteomes" id="UP000622890"/>
    </source>
</evidence>
<keyword evidence="5" id="KW-1185">Reference proteome</keyword>
<dbReference type="Proteomes" id="UP000622890">
    <property type="component" value="Unassembled WGS sequence"/>
</dbReference>
<dbReference type="InterPro" id="IPR002525">
    <property type="entry name" value="Transp_IS110-like_N"/>
</dbReference>
<dbReference type="GO" id="GO:0003677">
    <property type="term" value="F:DNA binding"/>
    <property type="evidence" value="ECO:0007669"/>
    <property type="project" value="InterPro"/>
</dbReference>
<dbReference type="PANTHER" id="PTHR33055:SF3">
    <property type="entry name" value="PUTATIVE TRANSPOSASE FOR IS117-RELATED"/>
    <property type="match status" value="1"/>
</dbReference>
<dbReference type="EMBL" id="JAEPBG010000074">
    <property type="protein sequence ID" value="MBK4739405.1"/>
    <property type="molecule type" value="Genomic_DNA"/>
</dbReference>
<comment type="caution">
    <text evidence="4">The sequence shown here is derived from an EMBL/GenBank/DDBJ whole genome shotgun (WGS) entry which is preliminary data.</text>
</comment>
<dbReference type="GO" id="GO:0004803">
    <property type="term" value="F:transposase activity"/>
    <property type="evidence" value="ECO:0007669"/>
    <property type="project" value="InterPro"/>
</dbReference>
<gene>
    <name evidence="4" type="ORF">JJB74_32945</name>
</gene>
<evidence type="ECO:0000259" key="3">
    <source>
        <dbReference type="Pfam" id="PF02371"/>
    </source>
</evidence>
<dbReference type="InterPro" id="IPR003346">
    <property type="entry name" value="Transposase_20"/>
</dbReference>
<dbReference type="Pfam" id="PF02371">
    <property type="entry name" value="Transposase_20"/>
    <property type="match status" value="1"/>
</dbReference>
<proteinExistence type="predicted"/>
<dbReference type="PANTHER" id="PTHR33055">
    <property type="entry name" value="TRANSPOSASE FOR INSERTION SEQUENCE ELEMENT IS1111A"/>
    <property type="match status" value="1"/>
</dbReference>
<sequence>MAIVRVGLDIAKQVFQVHGVDGHGKTILQKTLSRPQVLTYFARLPVCLIGIEACSSSHYWARELRRFGHDVRLMAPHFVTPYRKNGKNDANDAEAICEAVGRPNMRFVPVKTEEAQAVLTLHRARELLVSERVALSNQIRGLLGEFGIAVATGMAKLRQVMTELHTGARALPLLAKETIAELYERMLSLDSKAAEYERKIAMLAAQSEPAKRLMKIEGVGPITATALVASVGDGKLFRSGREFAAWLGLTPKQYSSGGKSRLGGITKRGDVRLRTLLIHGTRSAMRSMAGKTDHKSRWVAELQRRSCNPVAAVALAARNARTIWAMLVRGTEYRVA</sequence>
<organism evidence="4 5">
    <name type="scientific">Noviherbaspirillum pedocola</name>
    <dbReference type="NCBI Taxonomy" id="2801341"/>
    <lineage>
        <taxon>Bacteria</taxon>
        <taxon>Pseudomonadati</taxon>
        <taxon>Pseudomonadota</taxon>
        <taxon>Betaproteobacteria</taxon>
        <taxon>Burkholderiales</taxon>
        <taxon>Oxalobacteraceae</taxon>
        <taxon>Noviherbaspirillum</taxon>
    </lineage>
</organism>
<evidence type="ECO:0000256" key="1">
    <source>
        <dbReference type="SAM" id="Coils"/>
    </source>
</evidence>
<dbReference type="GO" id="GO:0006313">
    <property type="term" value="P:DNA transposition"/>
    <property type="evidence" value="ECO:0007669"/>
    <property type="project" value="InterPro"/>
</dbReference>
<dbReference type="RefSeq" id="WP_200598768.1">
    <property type="nucleotide sequence ID" value="NZ_JAEPBG010000074.1"/>
</dbReference>
<dbReference type="AlphaFoldDB" id="A0A934W9T0"/>
<dbReference type="InterPro" id="IPR047650">
    <property type="entry name" value="Transpos_IS110"/>
</dbReference>
<evidence type="ECO:0000259" key="2">
    <source>
        <dbReference type="Pfam" id="PF01548"/>
    </source>
</evidence>
<dbReference type="Pfam" id="PF01548">
    <property type="entry name" value="DEDD_Tnp_IS110"/>
    <property type="match status" value="1"/>
</dbReference>
<reference evidence="4" key="1">
    <citation type="submission" date="2021-01" db="EMBL/GenBank/DDBJ databases">
        <title>Genome sequence of strain Noviherbaspirillum sp. DKR-6.</title>
        <authorList>
            <person name="Chaudhary D.K."/>
        </authorList>
    </citation>
    <scope>NUCLEOTIDE SEQUENCE</scope>
    <source>
        <strain evidence="4">DKR-6</strain>
    </source>
</reference>
<name>A0A934W9T0_9BURK</name>
<evidence type="ECO:0000313" key="4">
    <source>
        <dbReference type="EMBL" id="MBK4739405.1"/>
    </source>
</evidence>
<feature type="coiled-coil region" evidence="1">
    <location>
        <begin position="179"/>
        <end position="206"/>
    </location>
</feature>
<feature type="domain" description="Transposase IS110-like N-terminal" evidence="2">
    <location>
        <begin position="6"/>
        <end position="145"/>
    </location>
</feature>
<dbReference type="NCBIfam" id="NF033542">
    <property type="entry name" value="transpos_IS110"/>
    <property type="match status" value="1"/>
</dbReference>
<keyword evidence="1" id="KW-0175">Coiled coil</keyword>